<proteinExistence type="predicted"/>
<sequence>MSEAKNMIDEIIRVIPYLYEFLLYIKIAKTSITILKV</sequence>
<dbReference type="EMBL" id="BART01032058">
    <property type="protein sequence ID" value="GAH07047.1"/>
    <property type="molecule type" value="Genomic_DNA"/>
</dbReference>
<reference evidence="1" key="1">
    <citation type="journal article" date="2014" name="Front. Microbiol.">
        <title>High frequency of phylogenetically diverse reductive dehalogenase-homologous genes in deep subseafloor sedimentary metagenomes.</title>
        <authorList>
            <person name="Kawai M."/>
            <person name="Futagami T."/>
            <person name="Toyoda A."/>
            <person name="Takaki Y."/>
            <person name="Nishi S."/>
            <person name="Hori S."/>
            <person name="Arai W."/>
            <person name="Tsubouchi T."/>
            <person name="Morono Y."/>
            <person name="Uchiyama I."/>
            <person name="Ito T."/>
            <person name="Fujiyama A."/>
            <person name="Inagaki F."/>
            <person name="Takami H."/>
        </authorList>
    </citation>
    <scope>NUCLEOTIDE SEQUENCE</scope>
    <source>
        <strain evidence="1">Expedition CK06-06</strain>
    </source>
</reference>
<comment type="caution">
    <text evidence="1">The sequence shown here is derived from an EMBL/GenBank/DDBJ whole genome shotgun (WGS) entry which is preliminary data.</text>
</comment>
<protein>
    <submittedName>
        <fullName evidence="1">Uncharacterized protein</fullName>
    </submittedName>
</protein>
<organism evidence="1">
    <name type="scientific">marine sediment metagenome</name>
    <dbReference type="NCBI Taxonomy" id="412755"/>
    <lineage>
        <taxon>unclassified sequences</taxon>
        <taxon>metagenomes</taxon>
        <taxon>ecological metagenomes</taxon>
    </lineage>
</organism>
<evidence type="ECO:0000313" key="1">
    <source>
        <dbReference type="EMBL" id="GAH07047.1"/>
    </source>
</evidence>
<accession>X1CHD5</accession>
<gene>
    <name evidence="1" type="ORF">S01H4_55532</name>
</gene>
<name>X1CHD5_9ZZZZ</name>
<feature type="non-terminal residue" evidence="1">
    <location>
        <position position="37"/>
    </location>
</feature>
<dbReference type="AlphaFoldDB" id="X1CHD5"/>